<name>A0A0V0HP93_SOLCH</name>
<dbReference type="AlphaFoldDB" id="A0A0V0HP93"/>
<accession>A0A0V0HP93</accession>
<sequence length="77" mass="9346">MIIVGLHEYIFSFPNLRYFPYSRNFLAYIETQFSTCIIVLRSYSSEEYMSHEFNNFCLLKDRLTMLMPMYATTKWDC</sequence>
<evidence type="ECO:0000313" key="1">
    <source>
        <dbReference type="EMBL" id="JAP22210.1"/>
    </source>
</evidence>
<dbReference type="EMBL" id="GEDG01016822">
    <property type="protein sequence ID" value="JAP22210.1"/>
    <property type="molecule type" value="Transcribed_RNA"/>
</dbReference>
<reference evidence="1" key="1">
    <citation type="submission" date="2015-12" db="EMBL/GenBank/DDBJ databases">
        <title>Gene expression during late stages of embryo sac development: a critical building block for successful pollen-pistil interactions.</title>
        <authorList>
            <person name="Liu Y."/>
            <person name="Joly V."/>
            <person name="Sabar M."/>
            <person name="Matton D.P."/>
        </authorList>
    </citation>
    <scope>NUCLEOTIDE SEQUENCE</scope>
</reference>
<protein>
    <submittedName>
        <fullName evidence="1">Putative ovule protein</fullName>
    </submittedName>
</protein>
<organism evidence="1">
    <name type="scientific">Solanum chacoense</name>
    <name type="common">Chaco potato</name>
    <dbReference type="NCBI Taxonomy" id="4108"/>
    <lineage>
        <taxon>Eukaryota</taxon>
        <taxon>Viridiplantae</taxon>
        <taxon>Streptophyta</taxon>
        <taxon>Embryophyta</taxon>
        <taxon>Tracheophyta</taxon>
        <taxon>Spermatophyta</taxon>
        <taxon>Magnoliopsida</taxon>
        <taxon>eudicotyledons</taxon>
        <taxon>Gunneridae</taxon>
        <taxon>Pentapetalae</taxon>
        <taxon>asterids</taxon>
        <taxon>lamiids</taxon>
        <taxon>Solanales</taxon>
        <taxon>Solanaceae</taxon>
        <taxon>Solanoideae</taxon>
        <taxon>Solaneae</taxon>
        <taxon>Solanum</taxon>
    </lineage>
</organism>
<proteinExistence type="predicted"/>